<accession>A0A5D3G6Q4</accession>
<gene>
    <name evidence="1" type="ORF">FXO26_21660</name>
</gene>
<comment type="caution">
    <text evidence="1">The sequence shown here is derived from an EMBL/GenBank/DDBJ whole genome shotgun (WGS) entry which is preliminary data.</text>
</comment>
<dbReference type="Proteomes" id="UP000324029">
    <property type="component" value="Unassembled WGS sequence"/>
</dbReference>
<evidence type="ECO:0000313" key="1">
    <source>
        <dbReference type="EMBL" id="TYK55790.1"/>
    </source>
</evidence>
<sequence>MTDKKDPKDFDFTDSNDFDFEDEILSKDFNKEDELVDPKHLNDDFDFGDEVVRPVGENVIKRQNTITEQDIKAANNMRENIITPRKTINDKEAKNVSVPSGEYDFDLDNYDDFDFGSSKPTPTFIRKIDCTSLNDIEKDFIRFVLALRDQKTRIRLFKDKLICERFIQENLDNRLDYIREIMKDVATSKNLEIDEKRYFLKALKKYGVELIFIEIDIDFQNIEKIIEGLSK</sequence>
<protein>
    <submittedName>
        <fullName evidence="1">Uncharacterized protein</fullName>
    </submittedName>
</protein>
<reference evidence="1 2" key="2">
    <citation type="submission" date="2019-08" db="EMBL/GenBank/DDBJ databases">
        <authorList>
            <person name="Brilhante M."/>
            <person name="Perreten V."/>
        </authorList>
    </citation>
    <scope>NUCLEOTIDE SEQUENCE [LARGE SCALE GENOMIC DNA]</scope>
    <source>
        <strain evidence="1 2">MCP106</strain>
    </source>
</reference>
<organism evidence="1 2">
    <name type="scientific">Pseudomonas synxantha</name>
    <dbReference type="NCBI Taxonomy" id="47883"/>
    <lineage>
        <taxon>Bacteria</taxon>
        <taxon>Pseudomonadati</taxon>
        <taxon>Pseudomonadota</taxon>
        <taxon>Gammaproteobacteria</taxon>
        <taxon>Pseudomonadales</taxon>
        <taxon>Pseudomonadaceae</taxon>
        <taxon>Pseudomonas</taxon>
    </lineage>
</organism>
<name>A0A5D3G6Q4_9PSED</name>
<dbReference type="AlphaFoldDB" id="A0A5D3G6Q4"/>
<dbReference type="RefSeq" id="WP_148854010.1">
    <property type="nucleotide sequence ID" value="NZ_VSRO01000011.1"/>
</dbReference>
<proteinExistence type="predicted"/>
<reference evidence="1 2" key="1">
    <citation type="submission" date="2019-08" db="EMBL/GenBank/DDBJ databases">
        <title>Subclass B2 metallo-beta lactamase from Pseudomonas synxantha.</title>
        <authorList>
            <person name="Poirel L."/>
            <person name="Palmieri M."/>
            <person name="Masseron A."/>
            <person name="Perreten V."/>
            <person name="Nordman P."/>
        </authorList>
    </citation>
    <scope>NUCLEOTIDE SEQUENCE [LARGE SCALE GENOMIC DNA]</scope>
    <source>
        <strain evidence="1 2">MCP106</strain>
    </source>
</reference>
<evidence type="ECO:0000313" key="2">
    <source>
        <dbReference type="Proteomes" id="UP000324029"/>
    </source>
</evidence>
<dbReference type="EMBL" id="VSRO01000011">
    <property type="protein sequence ID" value="TYK55790.1"/>
    <property type="molecule type" value="Genomic_DNA"/>
</dbReference>